<name>A0A2D3SZQ2_9ENTR</name>
<evidence type="ECO:0000256" key="12">
    <source>
        <dbReference type="SAM" id="Phobius"/>
    </source>
</evidence>
<evidence type="ECO:0000256" key="9">
    <source>
        <dbReference type="ARBA" id="ARBA00023251"/>
    </source>
</evidence>
<sequence length="416" mass="45743">MKNSLSLKTPLGRKLLLFPASLVLFEFAVYIANDMIQAGMLMVVSDFKVGLEWVPTAMTSYLAGGILFELLIGPISDRRGRRPIMLTGVVFFVITCLAILWATNIEQFMLMRFLQGIGMCFIGAVGYATIQEAFEEATSVKMMALMANVALIAPLLGPLIGVALIQVAPWKMMFVFVAILGAFSFIGLWRAMPETAVLKGEKLSFAVVAFDYKTVFSNVRFLCGALALAFANLPLLSWIAQSPVILMSTEKLSTFEYGLLQIPIFGALIAGNITLASLSGKKKLPILIRMAAAPMMAGLFIAFISTLYSSHAYLWMVAGLSLYAFGVDLCNAALMRLTFFSSDVSKGTVSAVISMINMLIFFLGIELSKILYFWKGVGLFNFFNLICGFCWLISVWLFIRRTPTEKNMPISSEKSS</sequence>
<evidence type="ECO:0000256" key="11">
    <source>
        <dbReference type="ARBA" id="ARBA00040126"/>
    </source>
</evidence>
<keyword evidence="8 12" id="KW-0472">Membrane</keyword>
<evidence type="ECO:0000256" key="1">
    <source>
        <dbReference type="ARBA" id="ARBA00004429"/>
    </source>
</evidence>
<evidence type="ECO:0000256" key="4">
    <source>
        <dbReference type="ARBA" id="ARBA00022475"/>
    </source>
</evidence>
<dbReference type="PANTHER" id="PTHR23502:SF43">
    <property type="entry name" value="MULTIDRUG TRANSPORTER MDFA"/>
    <property type="match status" value="1"/>
</dbReference>
<feature type="transmembrane region" description="Helical" evidence="12">
    <location>
        <begin position="15"/>
        <end position="33"/>
    </location>
</feature>
<feature type="transmembrane region" description="Helical" evidence="12">
    <location>
        <begin position="173"/>
        <end position="192"/>
    </location>
</feature>
<evidence type="ECO:0000256" key="5">
    <source>
        <dbReference type="ARBA" id="ARBA00022519"/>
    </source>
</evidence>
<keyword evidence="5" id="KW-0997">Cell inner membrane</keyword>
<dbReference type="CDD" id="cd17320">
    <property type="entry name" value="MFS_MdfA_MDR_like"/>
    <property type="match status" value="1"/>
</dbReference>
<evidence type="ECO:0000256" key="10">
    <source>
        <dbReference type="ARBA" id="ARBA00038406"/>
    </source>
</evidence>
<dbReference type="Gene3D" id="1.20.1720.10">
    <property type="entry name" value="Multidrug resistance protein D"/>
    <property type="match status" value="1"/>
</dbReference>
<dbReference type="GO" id="GO:0015385">
    <property type="term" value="F:sodium:proton antiporter activity"/>
    <property type="evidence" value="ECO:0007669"/>
    <property type="project" value="TreeGrafter"/>
</dbReference>
<evidence type="ECO:0000256" key="8">
    <source>
        <dbReference type="ARBA" id="ARBA00023136"/>
    </source>
</evidence>
<evidence type="ECO:0000313" key="14">
    <source>
        <dbReference type="EMBL" id="ATW29027.1"/>
    </source>
</evidence>
<feature type="transmembrane region" description="Helical" evidence="12">
    <location>
        <begin position="347"/>
        <end position="365"/>
    </location>
</feature>
<keyword evidence="9" id="KW-0046">Antibiotic resistance</keyword>
<comment type="subunit">
    <text evidence="2">Monomer.</text>
</comment>
<gene>
    <name evidence="14" type="ORF">BJP41_00235</name>
</gene>
<feature type="transmembrane region" description="Helical" evidence="12">
    <location>
        <begin position="109"/>
        <end position="130"/>
    </location>
</feature>
<feature type="transmembrane region" description="Helical" evidence="12">
    <location>
        <begin position="221"/>
        <end position="240"/>
    </location>
</feature>
<evidence type="ECO:0000256" key="6">
    <source>
        <dbReference type="ARBA" id="ARBA00022692"/>
    </source>
</evidence>
<dbReference type="GO" id="GO:0005886">
    <property type="term" value="C:plasma membrane"/>
    <property type="evidence" value="ECO:0007669"/>
    <property type="project" value="UniProtKB-SubCell"/>
</dbReference>
<feature type="transmembrane region" description="Helical" evidence="12">
    <location>
        <begin position="84"/>
        <end position="103"/>
    </location>
</feature>
<organism evidence="14 15">
    <name type="scientific">Candidatus Williamhamiltonella defendens</name>
    <dbReference type="NCBI Taxonomy" id="138072"/>
    <lineage>
        <taxon>Bacteria</taxon>
        <taxon>Pseudomonadati</taxon>
        <taxon>Pseudomonadota</taxon>
        <taxon>Gammaproteobacteria</taxon>
        <taxon>Enterobacterales</taxon>
        <taxon>Enterobacteriaceae</taxon>
        <taxon>aphid secondary symbionts</taxon>
        <taxon>Candidatus Williamhamiltonella</taxon>
    </lineage>
</organism>
<dbReference type="EMBL" id="CP017606">
    <property type="protein sequence ID" value="ATW29027.1"/>
    <property type="molecule type" value="Genomic_DNA"/>
</dbReference>
<keyword evidence="3" id="KW-0813">Transport</keyword>
<evidence type="ECO:0000256" key="7">
    <source>
        <dbReference type="ARBA" id="ARBA00022989"/>
    </source>
</evidence>
<feature type="transmembrane region" description="Helical" evidence="12">
    <location>
        <begin position="53"/>
        <end position="72"/>
    </location>
</feature>
<dbReference type="AlphaFoldDB" id="A0A2D3SZQ2"/>
<keyword evidence="4" id="KW-1003">Cell membrane</keyword>
<feature type="domain" description="Major facilitator superfamily (MFS) profile" evidence="13">
    <location>
        <begin position="14"/>
        <end position="402"/>
    </location>
</feature>
<dbReference type="InterPro" id="IPR020846">
    <property type="entry name" value="MFS_dom"/>
</dbReference>
<feature type="transmembrane region" description="Helical" evidence="12">
    <location>
        <begin position="377"/>
        <end position="399"/>
    </location>
</feature>
<protein>
    <recommendedName>
        <fullName evidence="11">Multidrug transporter MdfA</fullName>
    </recommendedName>
</protein>
<comment type="similarity">
    <text evidence="10">Belongs to the major facilitator superfamily. MdfA family.</text>
</comment>
<dbReference type="PANTHER" id="PTHR23502">
    <property type="entry name" value="MAJOR FACILITATOR SUPERFAMILY"/>
    <property type="match status" value="1"/>
</dbReference>
<dbReference type="Pfam" id="PF07690">
    <property type="entry name" value="MFS_1"/>
    <property type="match status" value="1"/>
</dbReference>
<evidence type="ECO:0000256" key="2">
    <source>
        <dbReference type="ARBA" id="ARBA00011245"/>
    </source>
</evidence>
<dbReference type="GO" id="GO:0046677">
    <property type="term" value="P:response to antibiotic"/>
    <property type="evidence" value="ECO:0007669"/>
    <property type="project" value="UniProtKB-KW"/>
</dbReference>
<dbReference type="InterPro" id="IPR036259">
    <property type="entry name" value="MFS_trans_sf"/>
</dbReference>
<keyword evidence="6 12" id="KW-0812">Transmembrane</keyword>
<evidence type="ECO:0000259" key="13">
    <source>
        <dbReference type="PROSITE" id="PS50850"/>
    </source>
</evidence>
<comment type="subcellular location">
    <subcellularLocation>
        <location evidence="1">Cell inner membrane</location>
        <topology evidence="1">Multi-pass membrane protein</topology>
    </subcellularLocation>
</comment>
<dbReference type="GO" id="GO:1990961">
    <property type="term" value="P:xenobiotic detoxification by transmembrane export across the plasma membrane"/>
    <property type="evidence" value="ECO:0007669"/>
    <property type="project" value="TreeGrafter"/>
</dbReference>
<feature type="transmembrane region" description="Helical" evidence="12">
    <location>
        <begin position="313"/>
        <end position="335"/>
    </location>
</feature>
<dbReference type="PROSITE" id="PS50850">
    <property type="entry name" value="MFS"/>
    <property type="match status" value="1"/>
</dbReference>
<feature type="transmembrane region" description="Helical" evidence="12">
    <location>
        <begin position="286"/>
        <end position="307"/>
    </location>
</feature>
<dbReference type="InterPro" id="IPR011701">
    <property type="entry name" value="MFS"/>
</dbReference>
<keyword evidence="7 12" id="KW-1133">Transmembrane helix</keyword>
<evidence type="ECO:0000256" key="3">
    <source>
        <dbReference type="ARBA" id="ARBA00022448"/>
    </source>
</evidence>
<dbReference type="SUPFAM" id="SSF103473">
    <property type="entry name" value="MFS general substrate transporter"/>
    <property type="match status" value="1"/>
</dbReference>
<proteinExistence type="inferred from homology"/>
<reference evidence="15" key="2">
    <citation type="submission" date="2017-11" db="EMBL/GenBank/DDBJ databases">
        <title>PacBio sequencing of new strain of the secondary endosymbiont Candidatus Hamiltonella defensa.</title>
        <authorList>
            <person name="Strand M.R."/>
            <person name="Oliver K."/>
        </authorList>
    </citation>
    <scope>NUCLEOTIDE SEQUENCE [LARGE SCALE GENOMIC DNA]</scope>
    <source>
        <strain evidence="15">A2C</strain>
    </source>
</reference>
<dbReference type="RefSeq" id="WP_100102848.1">
    <property type="nucleotide sequence ID" value="NZ_CAWNMT010000001.1"/>
</dbReference>
<dbReference type="NCBIfam" id="NF011931">
    <property type="entry name" value="PRK15402.1"/>
    <property type="match status" value="1"/>
</dbReference>
<evidence type="ECO:0000313" key="15">
    <source>
        <dbReference type="Proteomes" id="UP000230008"/>
    </source>
</evidence>
<feature type="transmembrane region" description="Helical" evidence="12">
    <location>
        <begin position="260"/>
        <end position="279"/>
    </location>
</feature>
<feature type="transmembrane region" description="Helical" evidence="12">
    <location>
        <begin position="142"/>
        <end position="167"/>
    </location>
</feature>
<accession>A0A2D3SZQ2</accession>
<dbReference type="Proteomes" id="UP000230008">
    <property type="component" value="Chromosome"/>
</dbReference>
<reference evidence="15" key="1">
    <citation type="submission" date="2016-10" db="EMBL/GenBank/DDBJ databases">
        <authorList>
            <person name="Chevignon G."/>
        </authorList>
    </citation>
    <scope>NUCLEOTIDE SEQUENCE [LARGE SCALE GENOMIC DNA]</scope>
    <source>
        <strain evidence="15">A2C</strain>
    </source>
</reference>